<sequence length="533" mass="59977">MKTKLLLFLLMFAIAKIDAQQLIYDFSGGSLGFVEFNNNIFFNAAKGDFGAEIWQTDGTTSNTTLLKDINQGKESSYFSSLKRSSAILNNKLYFIAKDGSSDGEIWKTDGTENGTTKVTNFINGRTLKLTSVGNYIYFLIRTTNDPLGSTLQVWKTNGTEGGTELVKDNLPIINTHSFEGECNNTFMFSFSSPGNTSYTRVWRSDGTSEGTFPITDNLDGNGTDWSTSTLSQYINYNNKLYFVSRYFLHETDGTLENTKKVGSLYVPSTTLVMHSDVIEANNNLYFMFFLNDSKSLSIWKFDPKNKNISIAYDNKYATQFFSPSNLSKTDNSLLFCSSNETEGGASLVSLNLSNNVVTEIKKFSDANVEKPLIFRKDFHAYTISKINSDEYFVVSGGDKDFKRKGWISNVVSHNTENISLLDDVTNAIAYNDYLYYSKDNKLWKYANNLNTELIESKASLILYPNPSYDFIQINSSNEDEIKGIRVFDLNGRLVINLSSNNNNKIDVSKLSQGTYIVEFKFNGTLVSKKIVKK</sequence>
<keyword evidence="1 2" id="KW-0732">Signal</keyword>
<feature type="domain" description="Secretion system C-terminal sorting" evidence="3">
    <location>
        <begin position="462"/>
        <end position="531"/>
    </location>
</feature>
<name>A0A9X3BZV2_9FLAO</name>
<dbReference type="SUPFAM" id="SSF69304">
    <property type="entry name" value="Tricorn protease N-terminal domain"/>
    <property type="match status" value="1"/>
</dbReference>
<evidence type="ECO:0000313" key="4">
    <source>
        <dbReference type="EMBL" id="MCV9930805.1"/>
    </source>
</evidence>
<dbReference type="RefSeq" id="WP_264285209.1">
    <property type="nucleotide sequence ID" value="NZ_JAOZEV010000001.1"/>
</dbReference>
<dbReference type="NCBIfam" id="TIGR04183">
    <property type="entry name" value="Por_Secre_tail"/>
    <property type="match status" value="1"/>
</dbReference>
<keyword evidence="5" id="KW-1185">Reference proteome</keyword>
<reference evidence="4" key="1">
    <citation type="submission" date="2022-10" db="EMBL/GenBank/DDBJ databases">
        <title>Two novel species of Flavobacterium.</title>
        <authorList>
            <person name="Liu Q."/>
            <person name="Xin Y.-H."/>
        </authorList>
    </citation>
    <scope>NUCLEOTIDE SEQUENCE</scope>
    <source>
        <strain evidence="4">LS1R47</strain>
    </source>
</reference>
<organism evidence="4 5">
    <name type="scientific">Flavobacterium frigoritolerans</name>
    <dbReference type="NCBI Taxonomy" id="2987686"/>
    <lineage>
        <taxon>Bacteria</taxon>
        <taxon>Pseudomonadati</taxon>
        <taxon>Bacteroidota</taxon>
        <taxon>Flavobacteriia</taxon>
        <taxon>Flavobacteriales</taxon>
        <taxon>Flavobacteriaceae</taxon>
        <taxon>Flavobacterium</taxon>
    </lineage>
</organism>
<dbReference type="Proteomes" id="UP001151133">
    <property type="component" value="Unassembled WGS sequence"/>
</dbReference>
<evidence type="ECO:0000256" key="2">
    <source>
        <dbReference type="SAM" id="SignalP"/>
    </source>
</evidence>
<evidence type="ECO:0000313" key="5">
    <source>
        <dbReference type="Proteomes" id="UP001151133"/>
    </source>
</evidence>
<feature type="signal peptide" evidence="2">
    <location>
        <begin position="1"/>
        <end position="19"/>
    </location>
</feature>
<proteinExistence type="predicted"/>
<accession>A0A9X3BZV2</accession>
<dbReference type="Pfam" id="PF18962">
    <property type="entry name" value="Por_Secre_tail"/>
    <property type="match status" value="1"/>
</dbReference>
<evidence type="ECO:0000256" key="1">
    <source>
        <dbReference type="ARBA" id="ARBA00022729"/>
    </source>
</evidence>
<gene>
    <name evidence="4" type="ORF">OIU80_00790</name>
</gene>
<dbReference type="InterPro" id="IPR026444">
    <property type="entry name" value="Secre_tail"/>
</dbReference>
<dbReference type="PROSITE" id="PS51450">
    <property type="entry name" value="LRR"/>
    <property type="match status" value="1"/>
</dbReference>
<evidence type="ECO:0000259" key="3">
    <source>
        <dbReference type="Pfam" id="PF18962"/>
    </source>
</evidence>
<dbReference type="AlphaFoldDB" id="A0A9X3BZV2"/>
<dbReference type="EMBL" id="JAOZEV010000001">
    <property type="protein sequence ID" value="MCV9930805.1"/>
    <property type="molecule type" value="Genomic_DNA"/>
</dbReference>
<dbReference type="InterPro" id="IPR001611">
    <property type="entry name" value="Leu-rich_rpt"/>
</dbReference>
<feature type="chain" id="PRO_5040880545" evidence="2">
    <location>
        <begin position="20"/>
        <end position="533"/>
    </location>
</feature>
<protein>
    <submittedName>
        <fullName evidence="4">T9SS type A sorting domain-containing protein</fullName>
    </submittedName>
</protein>
<comment type="caution">
    <text evidence="4">The sequence shown here is derived from an EMBL/GenBank/DDBJ whole genome shotgun (WGS) entry which is preliminary data.</text>
</comment>